<keyword evidence="17" id="KW-1185">Reference proteome</keyword>
<gene>
    <name evidence="11" type="primary">glyS</name>
    <name evidence="14" type="ORF">DGG96_02580</name>
    <name evidence="13" type="ORF">DGG96_06610</name>
    <name evidence="15" type="ORF">ELY20_04100</name>
</gene>
<dbReference type="GO" id="GO:0005524">
    <property type="term" value="F:ATP binding"/>
    <property type="evidence" value="ECO:0007669"/>
    <property type="project" value="UniProtKB-UniRule"/>
</dbReference>
<feature type="domain" description="DALR anticodon binding" evidence="12">
    <location>
        <begin position="580"/>
        <end position="679"/>
    </location>
</feature>
<dbReference type="PRINTS" id="PR01045">
    <property type="entry name" value="TRNASYNTHGB"/>
</dbReference>
<dbReference type="SUPFAM" id="SSF109604">
    <property type="entry name" value="HD-domain/PDEase-like"/>
    <property type="match status" value="1"/>
</dbReference>
<keyword evidence="7 11" id="KW-0067">ATP-binding</keyword>
<dbReference type="Gene3D" id="1.10.730.10">
    <property type="entry name" value="Isoleucyl-tRNA Synthetase, Domain 1"/>
    <property type="match status" value="1"/>
</dbReference>
<reference evidence="14 16" key="1">
    <citation type="submission" date="2018-05" db="EMBL/GenBank/DDBJ databases">
        <title>Legionella qingyii sp.nov., whole genome shotgun sequence.</title>
        <authorList>
            <person name="Wu H."/>
            <person name="Zhu Q."/>
            <person name="Hu C."/>
        </authorList>
    </citation>
    <scope>NUCLEOTIDE SEQUENCE [LARGE SCALE GENOMIC DNA]</scope>
    <source>
        <strain evidence="14 16">HEB18</strain>
    </source>
</reference>
<evidence type="ECO:0000256" key="11">
    <source>
        <dbReference type="HAMAP-Rule" id="MF_00255"/>
    </source>
</evidence>
<dbReference type="EMBL" id="RZGX01000004">
    <property type="protein sequence ID" value="RUR24946.1"/>
    <property type="molecule type" value="Genomic_DNA"/>
</dbReference>
<keyword evidence="8 11" id="KW-0648">Protein biosynthesis</keyword>
<dbReference type="Proteomes" id="UP000287374">
    <property type="component" value="Unassembled WGS sequence"/>
</dbReference>
<dbReference type="PANTHER" id="PTHR30075">
    <property type="entry name" value="GLYCYL-TRNA SYNTHETASE"/>
    <property type="match status" value="1"/>
</dbReference>
<evidence type="ECO:0000256" key="7">
    <source>
        <dbReference type="ARBA" id="ARBA00022840"/>
    </source>
</evidence>
<dbReference type="InterPro" id="IPR009080">
    <property type="entry name" value="tRNAsynth_Ia_anticodon-bd"/>
</dbReference>
<dbReference type="GO" id="GO:0004820">
    <property type="term" value="F:glycine-tRNA ligase activity"/>
    <property type="evidence" value="ECO:0007669"/>
    <property type="project" value="UniProtKB-UniRule"/>
</dbReference>
<dbReference type="OrthoDB" id="9775440at2"/>
<dbReference type="EMBL" id="QHJG01000003">
    <property type="protein sequence ID" value="PWY57214.1"/>
    <property type="molecule type" value="Genomic_DNA"/>
</dbReference>
<comment type="caution">
    <text evidence="14">The sequence shown here is derived from an EMBL/GenBank/DDBJ whole genome shotgun (WGS) entry which is preliminary data.</text>
</comment>
<dbReference type="Proteomes" id="UP000247152">
    <property type="component" value="Unassembled WGS sequence"/>
</dbReference>
<evidence type="ECO:0000256" key="3">
    <source>
        <dbReference type="ARBA" id="ARBA00011209"/>
    </source>
</evidence>
<evidence type="ECO:0000313" key="15">
    <source>
        <dbReference type="EMBL" id="RUR24946.1"/>
    </source>
</evidence>
<dbReference type="RefSeq" id="WP_110141458.1">
    <property type="nucleotide sequence ID" value="NZ_QHJG01000003.1"/>
</dbReference>
<sequence length="690" mass="76843">MVNDFIFELGCEELPSGSVWPLADEFANQLLASLDKAQLSYGEVKRFATPRRIAIAIFDLQEEQKSQNVTRRGPAVAAAYDKEGKPTQALLGFAKSCGVEVEQLSQVQTEKGDWIVFETQSQGNKSKDLLPVLINQSLAALPIAKPMRWGAGDEEFARPVHWAVMLYGDKVIEHTILGIKSGRDSRGHRFHHPQHIAINSAQSYESQMNEAFVVADFSARKHMIKKQVEELAASIKATAIMPEDLLDEVTSIVEWPQALMANFEKDFLEVPAESLIASMQSHQKCFALKDKQGKLLPHFITVSNIASTNPQQVILGNEKVMRARLSDAAFFFRQDKKLPLSQRIPGTEQVVFQAKLGSLKDKALRIEAMMAYLSSALHLSLHQAQRAAQLSKCDLLTGMVGEFPELQGLMGYYYALNDGEDQSVAQALNEQYMPRFAADSLPESDLGLTLSLADRIDTLVGIFAIGQKPSGVKDPFKLRRHALAVVRLLIATSAQLNLSTLIEQAIIHYEAQITVEPNLSDELKSFILDRLQSFYQGQGLSVDLVNAVRARQDDWLYDLDKRLSALQLFVKLPEAASLSAACKRVNNLLSQAGRQTLSPVNEQLFTEEPEKFLYIHINQIERAVETLYRSADYGPLLKLLASLKEPVDLFFDKVMVMVEDQAIKANRLALLARLQDLLQGVADISLLQIG</sequence>
<dbReference type="SUPFAM" id="SSF47323">
    <property type="entry name" value="Anticodon-binding domain of a subclass of class I aminoacyl-tRNA synthetases"/>
    <property type="match status" value="1"/>
</dbReference>
<dbReference type="NCBIfam" id="TIGR00211">
    <property type="entry name" value="glyS"/>
    <property type="match status" value="1"/>
</dbReference>
<dbReference type="PANTHER" id="PTHR30075:SF2">
    <property type="entry name" value="GLYCINE--TRNA LIGASE, CHLOROPLASTIC_MITOCHONDRIAL 2"/>
    <property type="match status" value="1"/>
</dbReference>
<proteinExistence type="inferred from homology"/>
<dbReference type="EC" id="6.1.1.14" evidence="11"/>
<evidence type="ECO:0000256" key="2">
    <source>
        <dbReference type="ARBA" id="ARBA00008226"/>
    </source>
</evidence>
<dbReference type="InterPro" id="IPR006194">
    <property type="entry name" value="Gly-tRNA-synth_heterodimer"/>
</dbReference>
<dbReference type="Pfam" id="PF05746">
    <property type="entry name" value="DALR_1"/>
    <property type="match status" value="1"/>
</dbReference>
<evidence type="ECO:0000256" key="4">
    <source>
        <dbReference type="ARBA" id="ARBA00022490"/>
    </source>
</evidence>
<keyword evidence="4 11" id="KW-0963">Cytoplasm</keyword>
<evidence type="ECO:0000256" key="5">
    <source>
        <dbReference type="ARBA" id="ARBA00022598"/>
    </source>
</evidence>
<evidence type="ECO:0000256" key="1">
    <source>
        <dbReference type="ARBA" id="ARBA00004496"/>
    </source>
</evidence>
<accession>A0A317U5D7</accession>
<evidence type="ECO:0000313" key="13">
    <source>
        <dbReference type="EMBL" id="PWY56429.1"/>
    </source>
</evidence>
<protein>
    <recommendedName>
        <fullName evidence="11">Glycine--tRNA ligase beta subunit</fullName>
        <ecNumber evidence="11">6.1.1.14</ecNumber>
    </recommendedName>
    <alternativeName>
        <fullName evidence="11">Glycyl-tRNA synthetase beta subunit</fullName>
        <shortName evidence="11">GlyRS</shortName>
    </alternativeName>
</protein>
<dbReference type="Pfam" id="PF02092">
    <property type="entry name" value="tRNA_synt_2f"/>
    <property type="match status" value="1"/>
</dbReference>
<evidence type="ECO:0000256" key="10">
    <source>
        <dbReference type="ARBA" id="ARBA00047937"/>
    </source>
</evidence>
<dbReference type="HAMAP" id="MF_00255">
    <property type="entry name" value="Gly_tRNA_synth_beta"/>
    <property type="match status" value="1"/>
</dbReference>
<evidence type="ECO:0000256" key="6">
    <source>
        <dbReference type="ARBA" id="ARBA00022741"/>
    </source>
</evidence>
<evidence type="ECO:0000313" key="14">
    <source>
        <dbReference type="EMBL" id="PWY57214.1"/>
    </source>
</evidence>
<dbReference type="EMBL" id="QHJG01000008">
    <property type="protein sequence ID" value="PWY56429.1"/>
    <property type="molecule type" value="Genomic_DNA"/>
</dbReference>
<evidence type="ECO:0000313" key="17">
    <source>
        <dbReference type="Proteomes" id="UP000287374"/>
    </source>
</evidence>
<evidence type="ECO:0000313" key="16">
    <source>
        <dbReference type="Proteomes" id="UP000247152"/>
    </source>
</evidence>
<dbReference type="GO" id="GO:0005829">
    <property type="term" value="C:cytosol"/>
    <property type="evidence" value="ECO:0007669"/>
    <property type="project" value="TreeGrafter"/>
</dbReference>
<comment type="catalytic activity">
    <reaction evidence="10 11">
        <text>tRNA(Gly) + glycine + ATP = glycyl-tRNA(Gly) + AMP + diphosphate</text>
        <dbReference type="Rhea" id="RHEA:16013"/>
        <dbReference type="Rhea" id="RHEA-COMP:9664"/>
        <dbReference type="Rhea" id="RHEA-COMP:9683"/>
        <dbReference type="ChEBI" id="CHEBI:30616"/>
        <dbReference type="ChEBI" id="CHEBI:33019"/>
        <dbReference type="ChEBI" id="CHEBI:57305"/>
        <dbReference type="ChEBI" id="CHEBI:78442"/>
        <dbReference type="ChEBI" id="CHEBI:78522"/>
        <dbReference type="ChEBI" id="CHEBI:456215"/>
        <dbReference type="EC" id="6.1.1.14"/>
    </reaction>
</comment>
<evidence type="ECO:0000256" key="8">
    <source>
        <dbReference type="ARBA" id="ARBA00022917"/>
    </source>
</evidence>
<dbReference type="InterPro" id="IPR008909">
    <property type="entry name" value="DALR_anticod-bd"/>
</dbReference>
<dbReference type="GO" id="GO:0006420">
    <property type="term" value="P:arginyl-tRNA aminoacylation"/>
    <property type="evidence" value="ECO:0007669"/>
    <property type="project" value="InterPro"/>
</dbReference>
<organism evidence="14 16">
    <name type="scientific">Legionella qingyii</name>
    <dbReference type="NCBI Taxonomy" id="2184757"/>
    <lineage>
        <taxon>Bacteria</taxon>
        <taxon>Pseudomonadati</taxon>
        <taxon>Pseudomonadota</taxon>
        <taxon>Gammaproteobacteria</taxon>
        <taxon>Legionellales</taxon>
        <taxon>Legionellaceae</taxon>
        <taxon>Legionella</taxon>
    </lineage>
</organism>
<keyword evidence="6 11" id="KW-0547">Nucleotide-binding</keyword>
<comment type="subcellular location">
    <subcellularLocation>
        <location evidence="1 11">Cytoplasm</location>
    </subcellularLocation>
</comment>
<evidence type="ECO:0000259" key="12">
    <source>
        <dbReference type="Pfam" id="PF05746"/>
    </source>
</evidence>
<dbReference type="InterPro" id="IPR015944">
    <property type="entry name" value="Gly-tRNA-synth_bsu"/>
</dbReference>
<evidence type="ECO:0000256" key="9">
    <source>
        <dbReference type="ARBA" id="ARBA00023146"/>
    </source>
</evidence>
<dbReference type="PROSITE" id="PS50861">
    <property type="entry name" value="AA_TRNA_LIGASE_II_GLYAB"/>
    <property type="match status" value="1"/>
</dbReference>
<comment type="similarity">
    <text evidence="2 11">Belongs to the class-II aminoacyl-tRNA synthetase family.</text>
</comment>
<reference evidence="15 17" key="2">
    <citation type="submission" date="2018-12" db="EMBL/GenBank/DDBJ databases">
        <title>Legionella sp,whole genome shotgun sequence.</title>
        <authorList>
            <person name="Wu H."/>
        </authorList>
    </citation>
    <scope>NUCLEOTIDE SEQUENCE [LARGE SCALE GENOMIC DNA]</scope>
    <source>
        <strain evidence="17">km489</strain>
        <strain evidence="15">Km489</strain>
    </source>
</reference>
<comment type="subunit">
    <text evidence="3 11">Tetramer of two alpha and two beta subunits.</text>
</comment>
<name>A0A317U5D7_9GAMM</name>
<keyword evidence="5 11" id="KW-0436">Ligase</keyword>
<keyword evidence="9 11" id="KW-0030">Aminoacyl-tRNA synthetase</keyword>
<dbReference type="GO" id="GO:0004814">
    <property type="term" value="F:arginine-tRNA ligase activity"/>
    <property type="evidence" value="ECO:0007669"/>
    <property type="project" value="InterPro"/>
</dbReference>
<dbReference type="AlphaFoldDB" id="A0A317U5D7"/>
<dbReference type="GO" id="GO:0006426">
    <property type="term" value="P:glycyl-tRNA aminoacylation"/>
    <property type="evidence" value="ECO:0007669"/>
    <property type="project" value="UniProtKB-UniRule"/>
</dbReference>